<evidence type="ECO:0000313" key="2">
    <source>
        <dbReference type="Proteomes" id="UP001516400"/>
    </source>
</evidence>
<reference evidence="1 2" key="1">
    <citation type="journal article" date="2021" name="BMC Biol.">
        <title>Horizontally acquired antibacterial genes associated with adaptive radiation of ladybird beetles.</title>
        <authorList>
            <person name="Li H.S."/>
            <person name="Tang X.F."/>
            <person name="Huang Y.H."/>
            <person name="Xu Z.Y."/>
            <person name="Chen M.L."/>
            <person name="Du X.Y."/>
            <person name="Qiu B.Y."/>
            <person name="Chen P.T."/>
            <person name="Zhang W."/>
            <person name="Slipinski A."/>
            <person name="Escalona H.E."/>
            <person name="Waterhouse R.M."/>
            <person name="Zwick A."/>
            <person name="Pang H."/>
        </authorList>
    </citation>
    <scope>NUCLEOTIDE SEQUENCE [LARGE SCALE GENOMIC DNA]</scope>
    <source>
        <strain evidence="1">SYSU2018</strain>
    </source>
</reference>
<gene>
    <name evidence="1" type="ORF">HHI36_020478</name>
</gene>
<evidence type="ECO:0000313" key="1">
    <source>
        <dbReference type="EMBL" id="KAL3275730.1"/>
    </source>
</evidence>
<accession>A0ABD2NAD7</accession>
<sequence>MTLKQIVLKPESRQERTEYGEAEVLLEIGGILRIPQPILVADITDEFILEMALIKCDTELLPSTTNYFGAHFNKISRRGFTRFTGLEWWDSLNLKNGIKRRFYESSQEERKKKFSE</sequence>
<dbReference type="AlphaFoldDB" id="A0ABD2NAD7"/>
<dbReference type="Proteomes" id="UP001516400">
    <property type="component" value="Unassembled WGS sequence"/>
</dbReference>
<proteinExistence type="predicted"/>
<keyword evidence="2" id="KW-1185">Reference proteome</keyword>
<dbReference type="EMBL" id="JABFTP020000083">
    <property type="protein sequence ID" value="KAL3275730.1"/>
    <property type="molecule type" value="Genomic_DNA"/>
</dbReference>
<organism evidence="1 2">
    <name type="scientific">Cryptolaemus montrouzieri</name>
    <dbReference type="NCBI Taxonomy" id="559131"/>
    <lineage>
        <taxon>Eukaryota</taxon>
        <taxon>Metazoa</taxon>
        <taxon>Ecdysozoa</taxon>
        <taxon>Arthropoda</taxon>
        <taxon>Hexapoda</taxon>
        <taxon>Insecta</taxon>
        <taxon>Pterygota</taxon>
        <taxon>Neoptera</taxon>
        <taxon>Endopterygota</taxon>
        <taxon>Coleoptera</taxon>
        <taxon>Polyphaga</taxon>
        <taxon>Cucujiformia</taxon>
        <taxon>Coccinelloidea</taxon>
        <taxon>Coccinellidae</taxon>
        <taxon>Scymninae</taxon>
        <taxon>Scymnini</taxon>
        <taxon>Cryptolaemus</taxon>
    </lineage>
</organism>
<comment type="caution">
    <text evidence="1">The sequence shown here is derived from an EMBL/GenBank/DDBJ whole genome shotgun (WGS) entry which is preliminary data.</text>
</comment>
<protein>
    <submittedName>
        <fullName evidence="1">Uncharacterized protein</fullName>
    </submittedName>
</protein>
<name>A0ABD2NAD7_9CUCU</name>